<dbReference type="GO" id="GO:0005524">
    <property type="term" value="F:ATP binding"/>
    <property type="evidence" value="ECO:0007669"/>
    <property type="project" value="InterPro"/>
</dbReference>
<name>A0A455U1R2_9GAMM</name>
<sequence length="71" mass="8295">MSQAIPPNTPMITQYLKIKREHPEVLLFYRMGDFYELFLMTPSAPRHYWILRLPSAGSRGQTDPDGRRTLS</sequence>
<organism evidence="2 3">
    <name type="scientific">Vreelandella sulfidaeris</name>
    <dbReference type="NCBI Taxonomy" id="115553"/>
    <lineage>
        <taxon>Bacteria</taxon>
        <taxon>Pseudomonadati</taxon>
        <taxon>Pseudomonadota</taxon>
        <taxon>Gammaproteobacteria</taxon>
        <taxon>Oceanospirillales</taxon>
        <taxon>Halomonadaceae</taxon>
        <taxon>Vreelandella</taxon>
    </lineage>
</organism>
<dbReference type="Gene3D" id="3.40.1170.10">
    <property type="entry name" value="DNA repair protein MutS, domain I"/>
    <property type="match status" value="1"/>
</dbReference>
<dbReference type="InterPro" id="IPR007695">
    <property type="entry name" value="DNA_mismatch_repair_MutS-lik_N"/>
</dbReference>
<accession>A0A455U1R2</accession>
<evidence type="ECO:0000313" key="2">
    <source>
        <dbReference type="EMBL" id="BBI59755.1"/>
    </source>
</evidence>
<protein>
    <recommendedName>
        <fullName evidence="1">DNA mismatch repair protein MutS-like N-terminal domain-containing protein</fullName>
    </recommendedName>
</protein>
<dbReference type="KEGG" id="hsr:HSBAA_10610"/>
<feature type="domain" description="DNA mismatch repair protein MutS-like N-terminal" evidence="1">
    <location>
        <begin position="9"/>
        <end position="39"/>
    </location>
</feature>
<dbReference type="EMBL" id="AP019514">
    <property type="protein sequence ID" value="BBI59755.1"/>
    <property type="molecule type" value="Genomic_DNA"/>
</dbReference>
<dbReference type="Proteomes" id="UP000320231">
    <property type="component" value="Chromosome"/>
</dbReference>
<evidence type="ECO:0000259" key="1">
    <source>
        <dbReference type="Pfam" id="PF01624"/>
    </source>
</evidence>
<reference evidence="2 3" key="1">
    <citation type="journal article" date="2019" name="Microbiol. Resour. Announc.">
        <title>Complete Genome Sequence of Halomonas sulfidaeris Strain Esulfide1 Isolated from a Metal Sulfide Rock at a Depth of 2,200 Meters, Obtained Using Nanopore Sequencing.</title>
        <authorList>
            <person name="Saito M."/>
            <person name="Nishigata A."/>
            <person name="Galipon J."/>
            <person name="Arakawa K."/>
        </authorList>
    </citation>
    <scope>NUCLEOTIDE SEQUENCE [LARGE SCALE GENOMIC DNA]</scope>
    <source>
        <strain evidence="2 3">ATCC BAA-803</strain>
    </source>
</reference>
<dbReference type="GO" id="GO:0006298">
    <property type="term" value="P:mismatch repair"/>
    <property type="evidence" value="ECO:0007669"/>
    <property type="project" value="InterPro"/>
</dbReference>
<evidence type="ECO:0000313" key="3">
    <source>
        <dbReference type="Proteomes" id="UP000320231"/>
    </source>
</evidence>
<proteinExistence type="predicted"/>
<dbReference type="AlphaFoldDB" id="A0A455U1R2"/>
<dbReference type="InterPro" id="IPR016151">
    <property type="entry name" value="DNA_mismatch_repair_MutS_N"/>
</dbReference>
<dbReference type="Pfam" id="PF01624">
    <property type="entry name" value="MutS_I"/>
    <property type="match status" value="1"/>
</dbReference>
<gene>
    <name evidence="2" type="ORF">HSBAA_10610</name>
</gene>
<dbReference type="GO" id="GO:0030983">
    <property type="term" value="F:mismatched DNA binding"/>
    <property type="evidence" value="ECO:0007669"/>
    <property type="project" value="InterPro"/>
</dbReference>
<dbReference type="SUPFAM" id="SSF55271">
    <property type="entry name" value="DNA repair protein MutS, domain I"/>
    <property type="match status" value="1"/>
</dbReference>